<accession>A0A0F9GIT2</accession>
<reference evidence="1" key="1">
    <citation type="journal article" date="2015" name="Nature">
        <title>Complex archaea that bridge the gap between prokaryotes and eukaryotes.</title>
        <authorList>
            <person name="Spang A."/>
            <person name="Saw J.H."/>
            <person name="Jorgensen S.L."/>
            <person name="Zaremba-Niedzwiedzka K."/>
            <person name="Martijn J."/>
            <person name="Lind A.E."/>
            <person name="van Eijk R."/>
            <person name="Schleper C."/>
            <person name="Guy L."/>
            <person name="Ettema T.J."/>
        </authorList>
    </citation>
    <scope>NUCLEOTIDE SEQUENCE</scope>
</reference>
<evidence type="ECO:0000313" key="1">
    <source>
        <dbReference type="EMBL" id="KKL63087.1"/>
    </source>
</evidence>
<gene>
    <name evidence="1" type="ORF">LCGC14_2178600</name>
</gene>
<dbReference type="Gene3D" id="1.20.120.330">
    <property type="entry name" value="Nucleotidyltransferases domain 2"/>
    <property type="match status" value="1"/>
</dbReference>
<proteinExistence type="predicted"/>
<dbReference type="EMBL" id="LAZR01028283">
    <property type="protein sequence ID" value="KKL63087.1"/>
    <property type="molecule type" value="Genomic_DNA"/>
</dbReference>
<dbReference type="AlphaFoldDB" id="A0A0F9GIT2"/>
<name>A0A0F9GIT2_9ZZZZ</name>
<protein>
    <submittedName>
        <fullName evidence="1">Uncharacterized protein</fullName>
    </submittedName>
</protein>
<sequence>MLDKKKITEEWFERAKHDIEGARLLFKEGHFTDTIAHLIHQARR</sequence>
<comment type="caution">
    <text evidence="1">The sequence shown here is derived from an EMBL/GenBank/DDBJ whole genome shotgun (WGS) entry which is preliminary data.</text>
</comment>
<organism evidence="1">
    <name type="scientific">marine sediment metagenome</name>
    <dbReference type="NCBI Taxonomy" id="412755"/>
    <lineage>
        <taxon>unclassified sequences</taxon>
        <taxon>metagenomes</taxon>
        <taxon>ecological metagenomes</taxon>
    </lineage>
</organism>